<name>A0A8C5EBW5_GOUWI</name>
<evidence type="ECO:0000256" key="1">
    <source>
        <dbReference type="ARBA" id="ARBA00010229"/>
    </source>
</evidence>
<dbReference type="InterPro" id="IPR028933">
    <property type="entry name" value="Lebercilin_dom"/>
</dbReference>
<dbReference type="RefSeq" id="XP_028295117.1">
    <property type="nucleotide sequence ID" value="XM_028439316.1"/>
</dbReference>
<dbReference type="GO" id="GO:0005930">
    <property type="term" value="C:axoneme"/>
    <property type="evidence" value="ECO:0007669"/>
    <property type="project" value="TreeGrafter"/>
</dbReference>
<evidence type="ECO:0000259" key="4">
    <source>
        <dbReference type="Pfam" id="PF15619"/>
    </source>
</evidence>
<feature type="compositionally biased region" description="Polar residues" evidence="3">
    <location>
        <begin position="504"/>
        <end position="516"/>
    </location>
</feature>
<feature type="compositionally biased region" description="Basic and acidic residues" evidence="3">
    <location>
        <begin position="58"/>
        <end position="98"/>
    </location>
</feature>
<reference evidence="5" key="3">
    <citation type="submission" date="2025-09" db="UniProtKB">
        <authorList>
            <consortium name="Ensembl"/>
        </authorList>
    </citation>
    <scope>IDENTIFICATION</scope>
</reference>
<feature type="region of interest" description="Disordered" evidence="3">
    <location>
        <begin position="264"/>
        <end position="288"/>
    </location>
</feature>
<feature type="compositionally biased region" description="Basic and acidic residues" evidence="3">
    <location>
        <begin position="554"/>
        <end position="563"/>
    </location>
</feature>
<protein>
    <recommendedName>
        <fullName evidence="4">Lebercilin domain-containing protein</fullName>
    </recommendedName>
</protein>
<feature type="compositionally biased region" description="Polar residues" evidence="3">
    <location>
        <begin position="576"/>
        <end position="590"/>
    </location>
</feature>
<dbReference type="GO" id="GO:0042073">
    <property type="term" value="P:intraciliary transport"/>
    <property type="evidence" value="ECO:0007669"/>
    <property type="project" value="TreeGrafter"/>
</dbReference>
<reference evidence="5" key="2">
    <citation type="submission" date="2025-08" db="UniProtKB">
        <authorList>
            <consortium name="Ensembl"/>
        </authorList>
    </citation>
    <scope>IDENTIFICATION</scope>
</reference>
<organism evidence="5 6">
    <name type="scientific">Gouania willdenowi</name>
    <name type="common">Blunt-snouted clingfish</name>
    <name type="synonym">Lepadogaster willdenowi</name>
    <dbReference type="NCBI Taxonomy" id="441366"/>
    <lineage>
        <taxon>Eukaryota</taxon>
        <taxon>Metazoa</taxon>
        <taxon>Chordata</taxon>
        <taxon>Craniata</taxon>
        <taxon>Vertebrata</taxon>
        <taxon>Euteleostomi</taxon>
        <taxon>Actinopterygii</taxon>
        <taxon>Neopterygii</taxon>
        <taxon>Teleostei</taxon>
        <taxon>Neoteleostei</taxon>
        <taxon>Acanthomorphata</taxon>
        <taxon>Ovalentaria</taxon>
        <taxon>Blenniimorphae</taxon>
        <taxon>Blenniiformes</taxon>
        <taxon>Gobiesocoidei</taxon>
        <taxon>Gobiesocidae</taxon>
        <taxon>Gobiesocinae</taxon>
        <taxon>Gouania</taxon>
    </lineage>
</organism>
<feature type="domain" description="Lebercilin" evidence="4">
    <location>
        <begin position="189"/>
        <end position="381"/>
    </location>
</feature>
<evidence type="ECO:0000313" key="6">
    <source>
        <dbReference type="Proteomes" id="UP000694680"/>
    </source>
</evidence>
<feature type="compositionally biased region" description="Basic and acidic residues" evidence="3">
    <location>
        <begin position="397"/>
        <end position="409"/>
    </location>
</feature>
<feature type="region of interest" description="Disordered" evidence="3">
    <location>
        <begin position="695"/>
        <end position="731"/>
    </location>
</feature>
<reference evidence="5" key="1">
    <citation type="submission" date="2020-06" db="EMBL/GenBank/DDBJ databases">
        <authorList>
            <consortium name="Wellcome Sanger Institute Data Sharing"/>
        </authorList>
    </citation>
    <scope>NUCLEOTIDE SEQUENCE [LARGE SCALE GENOMIC DNA]</scope>
</reference>
<dbReference type="CTD" id="167691"/>
<sequence length="753" mass="85833">MKEKSPNDKVFSIGSVAPKSGTMESKNTTEAYENNRDLSRQSCRSSKKASRASSLHGQGEKTHSEDEKEDSTENRSKTRIRRSDPDRDQMSGGEERRSSGSLYSDDYDNDSPSERSLSPYSRSRTPSPSPKRGVQSKRTTSSLLLKKGVVGCHASRSKRSCVQPPAQQHRKGVRSQSKESSPSKDLDLVTKRMLSARLLKINELRNALSEMQQSIDELKKENRILRQLQVRQEKALQRYDDTESEISVLISRHSNEMHVLRERLKRTQERERAAERRSKDGEEQLQRSQKTIARLKRLVDQRELGEKDELRRRLEEEKARAQEADQRIKDLQRSLELNSGSFQRQLVAEKKKSISAQDDIRTLQEELEKITNKLREKERELDARNIYANRMVKPSVRRENDGGAKREAQSRCSTKAIQTEDRTSSLGFPTPPPAIGDVNGCREDAPDEYLSLKELTRGNQQAEEKPKQPFSQELNVLEERARRRRNSKDKAETRVEKEKDDIKTSSLQLNQMEEENYLNQGYVQDEVQKWNQDRKANQPVAEDTRRRKNQLLAKMREIDRENQEVQNSMFVEAGSSEASKNGGDYSSSHPPEQRNRRSLRSQTSNEDLAFGGYAPSFGHSGSRASINFPPAPPREHKESALEAIGIFSLTESATEKRTEKDPIREKDKKSNLMQQLFGAQVSPAKDLNYYKTETLTSSPNVNGERSRREGVLSFSSRPSTPPSSSISTVHVTDSRPAIRAIASFDDDIEELAL</sequence>
<dbReference type="Ensembl" id="ENSGWIT00000021451.1">
    <property type="protein sequence ID" value="ENSGWIP00000019477.1"/>
    <property type="gene ID" value="ENSGWIG00000010649.1"/>
</dbReference>
<dbReference type="InterPro" id="IPR026188">
    <property type="entry name" value="Lebercilin-like"/>
</dbReference>
<comment type="similarity">
    <text evidence="1">Belongs to the LCA5 family.</text>
</comment>
<feature type="region of interest" description="Disordered" evidence="3">
    <location>
        <begin position="1"/>
        <end position="185"/>
    </location>
</feature>
<dbReference type="Proteomes" id="UP000694680">
    <property type="component" value="Chromosome 24"/>
</dbReference>
<feature type="region of interest" description="Disordered" evidence="3">
    <location>
        <begin position="529"/>
        <end position="671"/>
    </location>
</feature>
<feature type="region of interest" description="Disordered" evidence="3">
    <location>
        <begin position="454"/>
        <end position="516"/>
    </location>
</feature>
<feature type="region of interest" description="Disordered" evidence="3">
    <location>
        <begin position="397"/>
        <end position="439"/>
    </location>
</feature>
<feature type="compositionally biased region" description="Basic and acidic residues" evidence="3">
    <location>
        <begin position="264"/>
        <end position="285"/>
    </location>
</feature>
<proteinExistence type="inferred from homology"/>
<feature type="compositionally biased region" description="Basic and acidic residues" evidence="3">
    <location>
        <begin position="454"/>
        <end position="467"/>
    </location>
</feature>
<evidence type="ECO:0000256" key="2">
    <source>
        <dbReference type="ARBA" id="ARBA00023054"/>
    </source>
</evidence>
<feature type="compositionally biased region" description="Basic and acidic residues" evidence="3">
    <location>
        <begin position="653"/>
        <end position="670"/>
    </location>
</feature>
<accession>A0A8C5EBW5</accession>
<feature type="compositionally biased region" description="Low complexity" evidence="3">
    <location>
        <begin position="115"/>
        <end position="132"/>
    </location>
</feature>
<evidence type="ECO:0000256" key="3">
    <source>
        <dbReference type="SAM" id="MobiDB-lite"/>
    </source>
</evidence>
<feature type="compositionally biased region" description="Low complexity" evidence="3">
    <location>
        <begin position="713"/>
        <end position="727"/>
    </location>
</feature>
<feature type="compositionally biased region" description="Polar residues" evidence="3">
    <location>
        <begin position="22"/>
        <end position="32"/>
    </location>
</feature>
<dbReference type="PANTHER" id="PTHR16650:SF10">
    <property type="entry name" value="LEBERCILIN"/>
    <property type="match status" value="1"/>
</dbReference>
<dbReference type="AlphaFoldDB" id="A0A8C5EBW5"/>
<evidence type="ECO:0000313" key="5">
    <source>
        <dbReference type="Ensembl" id="ENSGWIP00000019477.1"/>
    </source>
</evidence>
<gene>
    <name evidence="5" type="primary">lca5</name>
</gene>
<dbReference type="PANTHER" id="PTHR16650">
    <property type="entry name" value="C21ORF13-RELATED"/>
    <property type="match status" value="1"/>
</dbReference>
<keyword evidence="2" id="KW-0175">Coiled coil</keyword>
<dbReference type="Pfam" id="PF15619">
    <property type="entry name" value="Lebercilin"/>
    <property type="match status" value="1"/>
</dbReference>
<dbReference type="GeneID" id="114457475"/>
<keyword evidence="6" id="KW-1185">Reference proteome</keyword>
<feature type="compositionally biased region" description="Basic and acidic residues" evidence="3">
    <location>
        <begin position="488"/>
        <end position="503"/>
    </location>
</feature>